<reference evidence="2 3" key="1">
    <citation type="submission" date="2020-08" db="EMBL/GenBank/DDBJ databases">
        <title>Genomic Encyclopedia of Type Strains, Phase IV (KMG-IV): sequencing the most valuable type-strain genomes for metagenomic binning, comparative biology and taxonomic classification.</title>
        <authorList>
            <person name="Goeker M."/>
        </authorList>
    </citation>
    <scope>NUCLEOTIDE SEQUENCE [LARGE SCALE GENOMIC DNA]</scope>
    <source>
        <strain evidence="2 3">DSM 27026</strain>
    </source>
</reference>
<dbReference type="Proteomes" id="UP000553706">
    <property type="component" value="Unassembled WGS sequence"/>
</dbReference>
<dbReference type="RefSeq" id="WP_183265136.1">
    <property type="nucleotide sequence ID" value="NZ_JACHFJ010000001.1"/>
</dbReference>
<dbReference type="EMBL" id="JACHFJ010000001">
    <property type="protein sequence ID" value="MBB5372144.1"/>
    <property type="molecule type" value="Genomic_DNA"/>
</dbReference>
<evidence type="ECO:0000313" key="3">
    <source>
        <dbReference type="Proteomes" id="UP000553706"/>
    </source>
</evidence>
<keyword evidence="1" id="KW-0732">Signal</keyword>
<gene>
    <name evidence="2" type="ORF">HNP71_000368</name>
</gene>
<comment type="caution">
    <text evidence="2">The sequence shown here is derived from an EMBL/GenBank/DDBJ whole genome shotgun (WGS) entry which is preliminary data.</text>
</comment>
<dbReference type="PROSITE" id="PS51257">
    <property type="entry name" value="PROKAR_LIPOPROTEIN"/>
    <property type="match status" value="1"/>
</dbReference>
<keyword evidence="3" id="KW-1185">Reference proteome</keyword>
<organism evidence="2 3">
    <name type="scientific">Acidocella aromatica</name>
    <dbReference type="NCBI Taxonomy" id="1303579"/>
    <lineage>
        <taxon>Bacteria</taxon>
        <taxon>Pseudomonadati</taxon>
        <taxon>Pseudomonadota</taxon>
        <taxon>Alphaproteobacteria</taxon>
        <taxon>Acetobacterales</taxon>
        <taxon>Acidocellaceae</taxon>
        <taxon>Acidocella</taxon>
    </lineage>
</organism>
<feature type="signal peptide" evidence="1">
    <location>
        <begin position="1"/>
        <end position="22"/>
    </location>
</feature>
<evidence type="ECO:0000256" key="1">
    <source>
        <dbReference type="SAM" id="SignalP"/>
    </source>
</evidence>
<name>A0A840V9F9_9PROT</name>
<accession>A0A840V9F9</accession>
<protein>
    <recommendedName>
        <fullName evidence="4">Glycine-zipper-containing OmpA-like membrane domain-containing protein</fullName>
    </recommendedName>
</protein>
<sequence>MRKQILGLAMLPLLALGACSVAPPSGPTVVAMPGQGKSWPQFQEDDYNCRNYAQSKVSNSGQVAANTQNNSVATAATGTLIGAGVGAALGSLAGNVGAGAAVGAGAGLLAGSSVAGNNAQATANSLQGRYDVAYAQCMVGNGETIQQGPAPAGYAPAMGYYAAPPPPPVYYAPYGY</sequence>
<proteinExistence type="predicted"/>
<evidence type="ECO:0008006" key="4">
    <source>
        <dbReference type="Google" id="ProtNLM"/>
    </source>
</evidence>
<evidence type="ECO:0000313" key="2">
    <source>
        <dbReference type="EMBL" id="MBB5372144.1"/>
    </source>
</evidence>
<dbReference type="AlphaFoldDB" id="A0A840V9F9"/>
<feature type="chain" id="PRO_5032378238" description="Glycine-zipper-containing OmpA-like membrane domain-containing protein" evidence="1">
    <location>
        <begin position="23"/>
        <end position="176"/>
    </location>
</feature>